<organism evidence="2">
    <name type="scientific">Aliivibrio wodanis</name>
    <dbReference type="NCBI Taxonomy" id="80852"/>
    <lineage>
        <taxon>Bacteria</taxon>
        <taxon>Pseudomonadati</taxon>
        <taxon>Pseudomonadota</taxon>
        <taxon>Gammaproteobacteria</taxon>
        <taxon>Vibrionales</taxon>
        <taxon>Vibrionaceae</taxon>
        <taxon>Aliivibrio</taxon>
    </lineage>
</organism>
<dbReference type="InterPro" id="IPR058955">
    <property type="entry name" value="GAPS4b_N"/>
</dbReference>
<sequence length="369" mass="42536">MNNIKYILPYGDALREFLNDSGISKSDLRTIVRRRGIFVAIEEKSSYIPILVRTGITPTELTELNDTIKIREANPKRQTQSIKCEETTDSLVSALPNGYKINDVVKKEFSNYKLLGSPSFKTINGDSNNIELDFTIERYDYTQSWNKNTTQFNGKVKVNKKNDTLDINISLSHTSPETKEVANKVAADLIKQLKKSGCIKSTEKVKKIKFNDFSNENRIKFLQKLSREQSDFELYFTDTKDIGFCPDSSMDFPDEISWMQEKVSNLVLQGKNLHSTFFIKNQNLHKHIQIHKVEAAYSFSFLEYSGTCTISFEFPDFIIKQDKSAELIIRVNGVRFKENNIGITQSKMKEVLLSELEESKLRLYQEYSQ</sequence>
<feature type="domain" description="GAPS4b N-terminal" evidence="1">
    <location>
        <begin position="12"/>
        <end position="74"/>
    </location>
</feature>
<proteinExistence type="predicted"/>
<evidence type="ECO:0000313" key="2">
    <source>
        <dbReference type="EMBL" id="VVV06119.1"/>
    </source>
</evidence>
<reference evidence="2" key="1">
    <citation type="submission" date="2019-09" db="EMBL/GenBank/DDBJ databases">
        <authorList>
            <person name="Hjerde E."/>
        </authorList>
    </citation>
    <scope>NUCLEOTIDE SEQUENCE</scope>
    <source>
        <strain evidence="2">06/09/160</strain>
    </source>
</reference>
<name>A0A5Q4ZWX7_9GAMM</name>
<dbReference type="AlphaFoldDB" id="A0A5Q4ZWX7"/>
<dbReference type="EMBL" id="LR721751">
    <property type="protein sequence ID" value="VVV06119.1"/>
    <property type="molecule type" value="Genomic_DNA"/>
</dbReference>
<gene>
    <name evidence="2" type="ORF">AW0309160_03603</name>
</gene>
<dbReference type="Pfam" id="PF26110">
    <property type="entry name" value="GAPS4b_N"/>
    <property type="match status" value="1"/>
</dbReference>
<evidence type="ECO:0000259" key="1">
    <source>
        <dbReference type="Pfam" id="PF26110"/>
    </source>
</evidence>
<protein>
    <recommendedName>
        <fullName evidence="1">GAPS4b N-terminal domain-containing protein</fullName>
    </recommendedName>
</protein>
<accession>A0A5Q4ZWX7</accession>